<dbReference type="Pfam" id="PF26341">
    <property type="entry name" value="AAA_SelU"/>
    <property type="match status" value="1"/>
</dbReference>
<comment type="caution">
    <text evidence="3">The sequence shown here is derived from an EMBL/GenBank/DDBJ whole genome shotgun (WGS) entry which is preliminary data.</text>
</comment>
<protein>
    <submittedName>
        <fullName evidence="3">tRNA 2-selenouridine(34) synthase MnmH</fullName>
        <ecNumber evidence="3">2.5.1.-</ecNumber>
    </submittedName>
</protein>
<feature type="domain" description="Rhodanese" evidence="2">
    <location>
        <begin position="10"/>
        <end position="132"/>
    </location>
</feature>
<organism evidence="3 4">
    <name type="scientific">Candidatus Clostridium radicumherbarum</name>
    <dbReference type="NCBI Taxonomy" id="3381662"/>
    <lineage>
        <taxon>Bacteria</taxon>
        <taxon>Bacillati</taxon>
        <taxon>Bacillota</taxon>
        <taxon>Clostridia</taxon>
        <taxon>Eubacteriales</taxon>
        <taxon>Clostridiaceae</taxon>
        <taxon>Clostridium</taxon>
    </lineage>
</organism>
<dbReference type="Gene3D" id="3.40.250.10">
    <property type="entry name" value="Rhodanese-like domain"/>
    <property type="match status" value="1"/>
</dbReference>
<dbReference type="EC" id="2.5.1.-" evidence="3"/>
<dbReference type="Proteomes" id="UP001623661">
    <property type="component" value="Unassembled WGS sequence"/>
</dbReference>
<dbReference type="Pfam" id="PF00581">
    <property type="entry name" value="Rhodanese"/>
    <property type="match status" value="1"/>
</dbReference>
<dbReference type="GO" id="GO:0016740">
    <property type="term" value="F:transferase activity"/>
    <property type="evidence" value="ECO:0007669"/>
    <property type="project" value="UniProtKB-KW"/>
</dbReference>
<name>A0ABW8TPI2_9CLOT</name>
<dbReference type="InterPro" id="IPR017582">
    <property type="entry name" value="SelU"/>
</dbReference>
<evidence type="ECO:0000313" key="3">
    <source>
        <dbReference type="EMBL" id="MFL0267600.1"/>
    </source>
</evidence>
<dbReference type="SUPFAM" id="SSF52540">
    <property type="entry name" value="P-loop containing nucleoside triphosphate hydrolases"/>
    <property type="match status" value="1"/>
</dbReference>
<dbReference type="RefSeq" id="WP_406764200.1">
    <property type="nucleotide sequence ID" value="NZ_JBJHZY010000001.1"/>
</dbReference>
<evidence type="ECO:0000256" key="1">
    <source>
        <dbReference type="ARBA" id="ARBA00023266"/>
    </source>
</evidence>
<dbReference type="EMBL" id="JBJHZY010000001">
    <property type="protein sequence ID" value="MFL0267600.1"/>
    <property type="molecule type" value="Genomic_DNA"/>
</dbReference>
<gene>
    <name evidence="3" type="primary">mnmH</name>
    <name evidence="3" type="ORF">ACJDUH_05735</name>
</gene>
<evidence type="ECO:0000259" key="2">
    <source>
        <dbReference type="PROSITE" id="PS50206"/>
    </source>
</evidence>
<dbReference type="NCBIfam" id="NF008752">
    <property type="entry name" value="PRK11784.1-4"/>
    <property type="match status" value="1"/>
</dbReference>
<keyword evidence="4" id="KW-1185">Reference proteome</keyword>
<dbReference type="InterPro" id="IPR036873">
    <property type="entry name" value="Rhodanese-like_dom_sf"/>
</dbReference>
<dbReference type="InterPro" id="IPR001763">
    <property type="entry name" value="Rhodanese-like_dom"/>
</dbReference>
<dbReference type="NCBIfam" id="TIGR03167">
    <property type="entry name" value="tRNA_sel_U_synt"/>
    <property type="match status" value="1"/>
</dbReference>
<dbReference type="PANTHER" id="PTHR30401:SF0">
    <property type="entry name" value="TRNA 2-SELENOURIDINE SYNTHASE"/>
    <property type="match status" value="1"/>
</dbReference>
<dbReference type="SUPFAM" id="SSF52821">
    <property type="entry name" value="Rhodanese/Cell cycle control phosphatase"/>
    <property type="match status" value="1"/>
</dbReference>
<dbReference type="InterPro" id="IPR027417">
    <property type="entry name" value="P-loop_NTPase"/>
</dbReference>
<keyword evidence="3" id="KW-0808">Transferase</keyword>
<dbReference type="NCBIfam" id="NF008750">
    <property type="entry name" value="PRK11784.1-2"/>
    <property type="match status" value="1"/>
</dbReference>
<evidence type="ECO:0000313" key="4">
    <source>
        <dbReference type="Proteomes" id="UP001623661"/>
    </source>
</evidence>
<sequence length="343" mass="39614">MFKSINYSDLKGNFALIDVRSPMEYKEATIPGAINIPIFDNEERKEIGYVYVNENVDKAKYLGVQAVSKKLPYIYSELSKLDQEYEKLVLFCSRGGMRSSSLCGLLTTLGLNTYKLSGGYKAYRGYINEMLPKENEKVKYIVLHGKTGVGKTNLLYSLKRNGMDVLDLEEAANHRGSLLGSVGLKGERSQKYFESLVFNSLIQRKSNFIFVEGESKRIGNIIIPEFIYNNMEAGIHLLVDADIEYRCELILEEYTREESSKVDILKSLDLLSKYISNKNITKYKDLILNDKYYEVAKELMLKYYDPMYQSGIEKYNYELQLNISDLEKCSEEIIKWTKENFLF</sequence>
<dbReference type="SMART" id="SM00450">
    <property type="entry name" value="RHOD"/>
    <property type="match status" value="1"/>
</dbReference>
<dbReference type="InterPro" id="IPR058840">
    <property type="entry name" value="AAA_SelU"/>
</dbReference>
<dbReference type="PANTHER" id="PTHR30401">
    <property type="entry name" value="TRNA 2-SELENOURIDINE SYNTHASE"/>
    <property type="match status" value="1"/>
</dbReference>
<reference evidence="3 4" key="1">
    <citation type="submission" date="2024-11" db="EMBL/GenBank/DDBJ databases">
        <authorList>
            <person name="Heng Y.C."/>
            <person name="Lim A.C.H."/>
            <person name="Lee J.K.Y."/>
            <person name="Kittelmann S."/>
        </authorList>
    </citation>
    <scope>NUCLEOTIDE SEQUENCE [LARGE SCALE GENOMIC DNA]</scope>
    <source>
        <strain evidence="3 4">WILCCON 0202</strain>
    </source>
</reference>
<dbReference type="PROSITE" id="PS50206">
    <property type="entry name" value="RHODANESE_3"/>
    <property type="match status" value="1"/>
</dbReference>
<proteinExistence type="predicted"/>
<keyword evidence="1" id="KW-0711">Selenium</keyword>
<accession>A0ABW8TPI2</accession>